<organism evidence="3 4">
    <name type="scientific">Nocardiopsis algeriensis</name>
    <dbReference type="NCBI Taxonomy" id="1478215"/>
    <lineage>
        <taxon>Bacteria</taxon>
        <taxon>Bacillati</taxon>
        <taxon>Actinomycetota</taxon>
        <taxon>Actinomycetes</taxon>
        <taxon>Streptosporangiales</taxon>
        <taxon>Nocardiopsidaceae</taxon>
        <taxon>Nocardiopsis</taxon>
    </lineage>
</organism>
<dbReference type="EMBL" id="JACHJO010000001">
    <property type="protein sequence ID" value="MBB6118381.1"/>
    <property type="molecule type" value="Genomic_DNA"/>
</dbReference>
<dbReference type="InterPro" id="IPR021708">
    <property type="entry name" value="DUF3291"/>
</dbReference>
<accession>A0A841IPX5</accession>
<keyword evidence="4" id="KW-1185">Reference proteome</keyword>
<proteinExistence type="predicted"/>
<gene>
    <name evidence="3" type="ORF">FHS13_000309</name>
</gene>
<evidence type="ECO:0000313" key="3">
    <source>
        <dbReference type="EMBL" id="MBB6118381.1"/>
    </source>
</evidence>
<reference evidence="3 4" key="1">
    <citation type="submission" date="2020-08" db="EMBL/GenBank/DDBJ databases">
        <title>Genomic Encyclopedia of Type Strains, Phase III (KMG-III): the genomes of soil and plant-associated and newly described type strains.</title>
        <authorList>
            <person name="Whitman W."/>
        </authorList>
    </citation>
    <scope>NUCLEOTIDE SEQUENCE [LARGE SCALE GENOMIC DNA]</scope>
    <source>
        <strain evidence="3 4">CECT 8712</strain>
    </source>
</reference>
<dbReference type="AlphaFoldDB" id="A0A841IPX5"/>
<evidence type="ECO:0000313" key="4">
    <source>
        <dbReference type="Proteomes" id="UP000536604"/>
    </source>
</evidence>
<dbReference type="Pfam" id="PF11695">
    <property type="entry name" value="DUF3291"/>
    <property type="match status" value="1"/>
</dbReference>
<dbReference type="RefSeq" id="WP_184286173.1">
    <property type="nucleotide sequence ID" value="NZ_JACHJO010000001.1"/>
</dbReference>
<evidence type="ECO:0000259" key="2">
    <source>
        <dbReference type="Pfam" id="PF11695"/>
    </source>
</evidence>
<feature type="region of interest" description="Disordered" evidence="1">
    <location>
        <begin position="137"/>
        <end position="170"/>
    </location>
</feature>
<dbReference type="SUPFAM" id="SSF54909">
    <property type="entry name" value="Dimeric alpha+beta barrel"/>
    <property type="match status" value="1"/>
</dbReference>
<evidence type="ECO:0000256" key="1">
    <source>
        <dbReference type="SAM" id="MobiDB-lite"/>
    </source>
</evidence>
<feature type="domain" description="DUF3291" evidence="2">
    <location>
        <begin position="8"/>
        <end position="145"/>
    </location>
</feature>
<sequence>MSDPRHHLAQFNVGRLTAPLDDPSMEGFSSQIDAVNQLAEHAPGFVWRLVEEGKEDATGLRPFGDSYLVNYSVWEDVESLWNFTYRTDHLALLRGRRQWFERMDTAHLVLWWFPSDNIPSVEEAGRRLDLLREHGPTPEAFTLRTPFPPPSDLPRPTSVQPSGASTSPNP</sequence>
<name>A0A841IPX5_9ACTN</name>
<dbReference type="Proteomes" id="UP000536604">
    <property type="component" value="Unassembled WGS sequence"/>
</dbReference>
<feature type="compositionally biased region" description="Polar residues" evidence="1">
    <location>
        <begin position="157"/>
        <end position="170"/>
    </location>
</feature>
<comment type="caution">
    <text evidence="3">The sequence shown here is derived from an EMBL/GenBank/DDBJ whole genome shotgun (WGS) entry which is preliminary data.</text>
</comment>
<dbReference type="InterPro" id="IPR011008">
    <property type="entry name" value="Dimeric_a/b-barrel"/>
</dbReference>
<protein>
    <recommendedName>
        <fullName evidence="2">DUF3291 domain-containing protein</fullName>
    </recommendedName>
</protein>